<name>A0ABX5JUH7_9ENTR</name>
<keyword evidence="3" id="KW-0175">Coiled coil</keyword>
<dbReference type="SUPFAM" id="SSF53041">
    <property type="entry name" value="Resolvase-like"/>
    <property type="match status" value="1"/>
</dbReference>
<feature type="domain" description="Resolvase/invertase-type recombinase catalytic" evidence="4">
    <location>
        <begin position="5"/>
        <end position="156"/>
    </location>
</feature>
<dbReference type="InterPro" id="IPR011109">
    <property type="entry name" value="DNA_bind_recombinase_dom"/>
</dbReference>
<evidence type="ECO:0000313" key="5">
    <source>
        <dbReference type="EMBL" id="PUX00575.1"/>
    </source>
</evidence>
<evidence type="ECO:0000256" key="2">
    <source>
        <dbReference type="ARBA" id="ARBA00023172"/>
    </source>
</evidence>
<keyword evidence="6" id="KW-1185">Reference proteome</keyword>
<proteinExistence type="predicted"/>
<organism evidence="5 6">
    <name type="scientific">Cronobacter malonaticus</name>
    <dbReference type="NCBI Taxonomy" id="413503"/>
    <lineage>
        <taxon>Bacteria</taxon>
        <taxon>Pseudomonadati</taxon>
        <taxon>Pseudomonadota</taxon>
        <taxon>Gammaproteobacteria</taxon>
        <taxon>Enterobacterales</taxon>
        <taxon>Enterobacteriaceae</taxon>
        <taxon>Cronobacter</taxon>
    </lineage>
</organism>
<dbReference type="CDD" id="cd00338">
    <property type="entry name" value="Ser_Recombinase"/>
    <property type="match status" value="1"/>
</dbReference>
<dbReference type="Pfam" id="PF07508">
    <property type="entry name" value="Recombinase"/>
    <property type="match status" value="1"/>
</dbReference>
<keyword evidence="1" id="KW-0238">DNA-binding</keyword>
<dbReference type="PANTHER" id="PTHR30461">
    <property type="entry name" value="DNA-INVERTASE FROM LAMBDOID PROPHAGE"/>
    <property type="match status" value="1"/>
</dbReference>
<dbReference type="InterPro" id="IPR036162">
    <property type="entry name" value="Resolvase-like_N_sf"/>
</dbReference>
<dbReference type="PANTHER" id="PTHR30461:SF2">
    <property type="entry name" value="SERINE RECOMBINASE PINE-RELATED"/>
    <property type="match status" value="1"/>
</dbReference>
<sequence>MAQKLYSYQRWSSAVQADGTTKARQTKAAEEYAQKNGLEIEEIVDAGVSGFKSANSDESGALGQFLRAVDEGLIARNAVLFVESLDRITRDEIDTALELFLGILRRGITIVTGMDNKVYTREAIKGNPVDLLTSILMFSRAHEESKTKQNRTNGNALALIDRFLKKGLPVNIKSVGSHPWWIDDSGSMYEAVKPHPVLWACAQLAMDNFMEGISVFKVTQMLNERFPHYYKGKAWAMANVRKLRLNKAVYGVREISVGGKTYVLPDYYPALISEGQFLRLQQIRTTTKYIGKVGEGRVVTDAEGNSKVIAERNNINLLSGMKLFRCGHCGGTMMAMRHGDTIRYLCEKGRGYHHDCKTWSLPGILVEHTLMLVTTIAYIELQQKGQGAKADYTQQINAMESTINGYSTQINKATKLAIALDDVDVDELAETIKELKAKRDNAIIELEVLQRKQLLANDSTFETVMMDFFTYAQYGVLQDPVHEYRSKLRDVVYSAISDVRAWKHDRRLFISFQIKGNDEYYNFSAGNTPYEWGCYVGALPFSQQELEVADGDVPEKVLERVRERYAELHAANMMMLHQAKELLSHVGYPELDSKMFWPRK</sequence>
<dbReference type="InterPro" id="IPR006119">
    <property type="entry name" value="Resolv_N"/>
</dbReference>
<evidence type="ECO:0000256" key="1">
    <source>
        <dbReference type="ARBA" id="ARBA00023125"/>
    </source>
</evidence>
<evidence type="ECO:0000259" key="4">
    <source>
        <dbReference type="SMART" id="SM00857"/>
    </source>
</evidence>
<comment type="caution">
    <text evidence="5">The sequence shown here is derived from an EMBL/GenBank/DDBJ whole genome shotgun (WGS) entry which is preliminary data.</text>
</comment>
<dbReference type="SMART" id="SM00857">
    <property type="entry name" value="Resolvase"/>
    <property type="match status" value="1"/>
</dbReference>
<dbReference type="Proteomes" id="UP000244731">
    <property type="component" value="Unassembled WGS sequence"/>
</dbReference>
<dbReference type="EMBL" id="MSAC01000069">
    <property type="protein sequence ID" value="PUX00575.1"/>
    <property type="molecule type" value="Genomic_DNA"/>
</dbReference>
<evidence type="ECO:0000256" key="3">
    <source>
        <dbReference type="SAM" id="Coils"/>
    </source>
</evidence>
<reference evidence="5 6" key="1">
    <citation type="submission" date="2016-12" db="EMBL/GenBank/DDBJ databases">
        <title>Analysis of the Molecular Diversity Among Cronobacter Species Isolated from Filth Flies Using a Pan Genomic DNA Microarray.</title>
        <authorList>
            <person name="Pava-Ripoll M."/>
            <person name="Tall B."/>
            <person name="Farber J."/>
            <person name="Fanning S."/>
            <person name="Lehner A."/>
            <person name="Stephan R."/>
            <person name="Pagotto F."/>
            <person name="Iverson C."/>
            <person name="Ziobro G."/>
            <person name="Miller A."/>
            <person name="Pearson R."/>
            <person name="Yan Q."/>
            <person name="Kim M."/>
            <person name="Jeong S."/>
            <person name="Park J."/>
            <person name="Jun S."/>
            <person name="Choi H."/>
            <person name="Chung T."/>
            <person name="Yoo Y."/>
            <person name="Park E."/>
            <person name="Hwang S."/>
            <person name="Lee B."/>
            <person name="Sathyamoorthy V."/>
            <person name="Carter L."/>
            <person name="Mammel M."/>
            <person name="Jackson S."/>
            <person name="Kothary M."/>
            <person name="Patel I."/>
            <person name="Grim C."/>
            <person name="Gopinath G."/>
            <person name="Gangiredla J."/>
            <person name="Chase H."/>
        </authorList>
    </citation>
    <scope>NUCLEOTIDE SEQUENCE [LARGE SCALE GENOMIC DNA]</scope>
    <source>
        <strain evidence="5 6">MOD1-Md25g</strain>
    </source>
</reference>
<feature type="coiled-coil region" evidence="3">
    <location>
        <begin position="425"/>
        <end position="452"/>
    </location>
</feature>
<protein>
    <submittedName>
        <fullName evidence="5">Recombinase family protein</fullName>
    </submittedName>
</protein>
<dbReference type="Pfam" id="PF00239">
    <property type="entry name" value="Resolvase"/>
    <property type="match status" value="1"/>
</dbReference>
<gene>
    <name evidence="5" type="ORF">AUM46_20175</name>
</gene>
<keyword evidence="2" id="KW-0233">DNA recombination</keyword>
<dbReference type="InterPro" id="IPR050639">
    <property type="entry name" value="SSR_resolvase"/>
</dbReference>
<accession>A0ABX5JUH7</accession>
<dbReference type="RefSeq" id="WP_075191772.1">
    <property type="nucleotide sequence ID" value="NZ_MSAC01000069.1"/>
</dbReference>
<evidence type="ECO:0000313" key="6">
    <source>
        <dbReference type="Proteomes" id="UP000244731"/>
    </source>
</evidence>
<dbReference type="Gene3D" id="3.40.50.1390">
    <property type="entry name" value="Resolvase, N-terminal catalytic domain"/>
    <property type="match status" value="1"/>
</dbReference>